<comment type="similarity">
    <text evidence="2">Belongs to the ATP-dependent AMP-binding enzyme family.</text>
</comment>
<evidence type="ECO:0000313" key="7">
    <source>
        <dbReference type="Proteomes" id="UP000537204"/>
    </source>
</evidence>
<accession>A0A7W9E1D3</accession>
<keyword evidence="3" id="KW-0596">Phosphopantetheine</keyword>
<name>A0A7W9E1D3_9SPHI</name>
<dbReference type="CDD" id="cd05930">
    <property type="entry name" value="A_NRPS"/>
    <property type="match status" value="1"/>
</dbReference>
<dbReference type="EMBL" id="JACHCE010000010">
    <property type="protein sequence ID" value="MBB5638903.1"/>
    <property type="molecule type" value="Genomic_DNA"/>
</dbReference>
<organism evidence="6 7">
    <name type="scientific">Pedobacter cryoconitis</name>
    <dbReference type="NCBI Taxonomy" id="188932"/>
    <lineage>
        <taxon>Bacteria</taxon>
        <taxon>Pseudomonadati</taxon>
        <taxon>Bacteroidota</taxon>
        <taxon>Sphingobacteriia</taxon>
        <taxon>Sphingobacteriales</taxon>
        <taxon>Sphingobacteriaceae</taxon>
        <taxon>Pedobacter</taxon>
    </lineage>
</organism>
<dbReference type="SUPFAM" id="SSF53474">
    <property type="entry name" value="alpha/beta-Hydrolases"/>
    <property type="match status" value="1"/>
</dbReference>
<dbReference type="SMART" id="SM00823">
    <property type="entry name" value="PKS_PP"/>
    <property type="match status" value="2"/>
</dbReference>
<dbReference type="InterPro" id="IPR020806">
    <property type="entry name" value="PKS_PP-bd"/>
</dbReference>
<evidence type="ECO:0000256" key="2">
    <source>
        <dbReference type="ARBA" id="ARBA00006432"/>
    </source>
</evidence>
<dbReference type="PROSITE" id="PS00455">
    <property type="entry name" value="AMP_BINDING"/>
    <property type="match status" value="1"/>
</dbReference>
<dbReference type="InterPro" id="IPR010071">
    <property type="entry name" value="AA_adenyl_dom"/>
</dbReference>
<dbReference type="InterPro" id="IPR036736">
    <property type="entry name" value="ACP-like_sf"/>
</dbReference>
<feature type="domain" description="Carrier" evidence="5">
    <location>
        <begin position="9"/>
        <end position="86"/>
    </location>
</feature>
<gene>
    <name evidence="6" type="ORF">HDE68_004838</name>
</gene>
<feature type="domain" description="Carrier" evidence="5">
    <location>
        <begin position="1040"/>
        <end position="1117"/>
    </location>
</feature>
<dbReference type="InterPro" id="IPR001242">
    <property type="entry name" value="Condensation_dom"/>
</dbReference>
<dbReference type="SUPFAM" id="SSF52777">
    <property type="entry name" value="CoA-dependent acyltransferases"/>
    <property type="match status" value="2"/>
</dbReference>
<dbReference type="Pfam" id="PF00550">
    <property type="entry name" value="PP-binding"/>
    <property type="match status" value="2"/>
</dbReference>
<dbReference type="Gene3D" id="1.10.1200.10">
    <property type="entry name" value="ACP-like"/>
    <property type="match status" value="2"/>
</dbReference>
<dbReference type="Gene3D" id="3.40.50.980">
    <property type="match status" value="2"/>
</dbReference>
<dbReference type="GO" id="GO:0005829">
    <property type="term" value="C:cytosol"/>
    <property type="evidence" value="ECO:0007669"/>
    <property type="project" value="TreeGrafter"/>
</dbReference>
<dbReference type="FunFam" id="2.30.38.10:FF:000001">
    <property type="entry name" value="Non-ribosomal peptide synthetase PvdI"/>
    <property type="match status" value="1"/>
</dbReference>
<keyword evidence="4" id="KW-0597">Phosphoprotein</keyword>
<dbReference type="PANTHER" id="PTHR45527">
    <property type="entry name" value="NONRIBOSOMAL PEPTIDE SYNTHETASE"/>
    <property type="match status" value="1"/>
</dbReference>
<evidence type="ECO:0000256" key="4">
    <source>
        <dbReference type="ARBA" id="ARBA00022553"/>
    </source>
</evidence>
<dbReference type="InterPro" id="IPR001031">
    <property type="entry name" value="Thioesterase"/>
</dbReference>
<dbReference type="Gene3D" id="3.30.559.10">
    <property type="entry name" value="Chloramphenicol acetyltransferase-like domain"/>
    <property type="match status" value="1"/>
</dbReference>
<dbReference type="Pfam" id="PF00501">
    <property type="entry name" value="AMP-binding"/>
    <property type="match status" value="1"/>
</dbReference>
<dbReference type="Pfam" id="PF00975">
    <property type="entry name" value="Thioesterase"/>
    <property type="match status" value="1"/>
</dbReference>
<dbReference type="FunFam" id="3.40.50.980:FF:000001">
    <property type="entry name" value="Non-ribosomal peptide synthetase"/>
    <property type="match status" value="1"/>
</dbReference>
<dbReference type="GO" id="GO:0031177">
    <property type="term" value="F:phosphopantetheine binding"/>
    <property type="evidence" value="ECO:0007669"/>
    <property type="project" value="InterPro"/>
</dbReference>
<dbReference type="InterPro" id="IPR009081">
    <property type="entry name" value="PP-bd_ACP"/>
</dbReference>
<dbReference type="InterPro" id="IPR023213">
    <property type="entry name" value="CAT-like_dom_sf"/>
</dbReference>
<proteinExistence type="inferred from homology"/>
<dbReference type="FunFam" id="3.30.300.30:FF:000010">
    <property type="entry name" value="Enterobactin synthetase component F"/>
    <property type="match status" value="1"/>
</dbReference>
<protein>
    <submittedName>
        <fullName evidence="6">Amino acid adenylation domain-containing protein</fullName>
    </submittedName>
</protein>
<dbReference type="SUPFAM" id="SSF47336">
    <property type="entry name" value="ACP-like"/>
    <property type="match status" value="2"/>
</dbReference>
<dbReference type="GO" id="GO:0044550">
    <property type="term" value="P:secondary metabolite biosynthetic process"/>
    <property type="evidence" value="ECO:0007669"/>
    <property type="project" value="UniProtKB-ARBA"/>
</dbReference>
<dbReference type="NCBIfam" id="TIGR01733">
    <property type="entry name" value="AA-adenyl-dom"/>
    <property type="match status" value="1"/>
</dbReference>
<evidence type="ECO:0000313" key="6">
    <source>
        <dbReference type="EMBL" id="MBB5638903.1"/>
    </source>
</evidence>
<dbReference type="Proteomes" id="UP000537204">
    <property type="component" value="Unassembled WGS sequence"/>
</dbReference>
<dbReference type="PANTHER" id="PTHR45527:SF1">
    <property type="entry name" value="FATTY ACID SYNTHASE"/>
    <property type="match status" value="1"/>
</dbReference>
<dbReference type="CDD" id="cd19531">
    <property type="entry name" value="LCL_NRPS-like"/>
    <property type="match status" value="1"/>
</dbReference>
<dbReference type="PROSITE" id="PS50075">
    <property type="entry name" value="CARRIER"/>
    <property type="match status" value="2"/>
</dbReference>
<dbReference type="FunFam" id="1.10.1200.10:FF:000005">
    <property type="entry name" value="Nonribosomal peptide synthetase 1"/>
    <property type="match status" value="1"/>
</dbReference>
<dbReference type="Gene3D" id="3.30.300.30">
    <property type="match status" value="1"/>
</dbReference>
<dbReference type="FunFam" id="3.40.50.12780:FF:000012">
    <property type="entry name" value="Non-ribosomal peptide synthetase"/>
    <property type="match status" value="1"/>
</dbReference>
<dbReference type="GO" id="GO:0043041">
    <property type="term" value="P:amino acid activation for nonribosomal peptide biosynthetic process"/>
    <property type="evidence" value="ECO:0007669"/>
    <property type="project" value="TreeGrafter"/>
</dbReference>
<evidence type="ECO:0000259" key="5">
    <source>
        <dbReference type="PROSITE" id="PS50075"/>
    </source>
</evidence>
<dbReference type="Gene3D" id="3.40.50.1820">
    <property type="entry name" value="alpha/beta hydrolase"/>
    <property type="match status" value="1"/>
</dbReference>
<dbReference type="Gene3D" id="3.30.559.30">
    <property type="entry name" value="Nonribosomal peptide synthetase, condensation domain"/>
    <property type="match status" value="1"/>
</dbReference>
<sequence length="1404" mass="156522">MNTEDSYQGPSNLIETKLLSIWSEILKIDEDKISVNRSFFDLGGHSLKAMSLVNRIRKELGTEVSLKAVFSHQDIRSLSVYINEIAPGAVYTAIPLATEKAHYVLSSAQKRLYFLYEFDRDSLAYNMPQAAWLSGELDRERLAGAFHALIRRHEVLRTTIVMIGDEPFQVIGDGSNFSITDYQARREEVAGVMESFIRPFDLGQGPLLRVGLVHVPGGESLLMVDMHHIITDGVSHGILIRDFMALYAGEDLPAPGLQYKDYAEWQQSDAEQDLIAEQKSFWLSEYQDLPEVLDLPLDYARPDHRNHRGDSYSFELDEQATTSLRYLGEQHGATLYTVLLSVYTILLGRLSRSEDVVVGTPIAGRRHADLDGMIGMFVNTLALRNYPVGELSFEGFLAGVSSRTLSCFDYQDFQYEDLVDELKLTRDLGRSPLIEVMFSYENFEREELVIPGLTLNPYQQKGDGSSKFDLSLAAIEDSGKLYLSFGYSAELFKETTISRFATYFKHIVGQVLTAPDIRLSEIGLLVPAERSRLLELGTGAIPAYSANQTIVQLFEAQVLQSPDAVALVFEDQVLSYQELDEQSDQLSLFLAGRGVVSGTVIGLLLERSFDMIIGILGILKAGGIYVPIDSVLPQERILYMLTDSGSGFLLTSSAYAELYQDHISVLDIDEVKTEDSLKGIQLLVSEPEDLVYIIYTSGSSGKPKGVMVNNVSLVNYIQSQLNLFKIDNTDRILQFSTISFDASVEQIWLALLSGAGLVLIGKEVLTDQALFNSYLHNHQVTHLHATPSFLESISLSEPNNLRRIIAGGEVCRAELANRYLDKYDFYNEYGPTECTISCLVYQAAQMISSGSGVPVGRPITGTKVYILDQYQGLSPEGVAGELYVSGLGLASGYVNNIALTAEKFVENPFEPGSLMYRTGDLVRWTEDGNIDYLGRIDDQVKIRGYRIEPGEIEVVISGLEEINQALVLVKEQGDDKYLVAYYTAAEAIADLKQRLQDILPDYMLPSYYVHLTAFPLTVNGKIDRRALPEIVLNTEDSYQGPSNLIETKLLSIWSEILKIDEDKISVNRSFFDLGGHSLKAIQLISQVNHKIKKGIGLVDLFKFPTIHSLARVITLKENSNVFNDENLILLQGNKSVSENLFFIHEVSGGIQGYVVLAGLLEKYNCWGLRSDLLSSFAPQHADIKNIASEYIKRLKLVQKTGPYKIVGWSLGGTIALEMLQQLEIAGERDNIIIMIDSPLPIHKTSIPVDSGFGLNEEKDLIGGVDQKVISQLADLKTIEECWELAAEYFEKEISHEHIVNLLPKDMVNLISVPDDSTGLNGTIKSINAIRSLRYALKNYSYKNDEKVQGQLIYMKAETSDMDVAQIGGSLCEKITIIDLQGNHYDLLKEPFVARVAEHIIEIIH</sequence>
<comment type="cofactor">
    <cofactor evidence="1">
        <name>pantetheine 4'-phosphate</name>
        <dbReference type="ChEBI" id="CHEBI:47942"/>
    </cofactor>
</comment>
<dbReference type="InterPro" id="IPR006162">
    <property type="entry name" value="Ppantetheine_attach_site"/>
</dbReference>
<reference evidence="6 7" key="1">
    <citation type="submission" date="2020-08" db="EMBL/GenBank/DDBJ databases">
        <title>Genomic Encyclopedia of Type Strains, Phase IV (KMG-V): Genome sequencing to study the core and pangenomes of soil and plant-associated prokaryotes.</title>
        <authorList>
            <person name="Whitman W."/>
        </authorList>
    </citation>
    <scope>NUCLEOTIDE SEQUENCE [LARGE SCALE GENOMIC DNA]</scope>
    <source>
        <strain evidence="6 7">S3M1</strain>
    </source>
</reference>
<dbReference type="GO" id="GO:0003824">
    <property type="term" value="F:catalytic activity"/>
    <property type="evidence" value="ECO:0007669"/>
    <property type="project" value="InterPro"/>
</dbReference>
<dbReference type="InterPro" id="IPR020845">
    <property type="entry name" value="AMP-binding_CS"/>
</dbReference>
<comment type="caution">
    <text evidence="6">The sequence shown here is derived from an EMBL/GenBank/DDBJ whole genome shotgun (WGS) entry which is preliminary data.</text>
</comment>
<dbReference type="SUPFAM" id="SSF56801">
    <property type="entry name" value="Acetyl-CoA synthetase-like"/>
    <property type="match status" value="1"/>
</dbReference>
<dbReference type="Gene3D" id="2.30.38.10">
    <property type="entry name" value="Luciferase, Domain 3"/>
    <property type="match status" value="1"/>
</dbReference>
<dbReference type="InterPro" id="IPR000873">
    <property type="entry name" value="AMP-dep_synth/lig_dom"/>
</dbReference>
<evidence type="ECO:0000256" key="1">
    <source>
        <dbReference type="ARBA" id="ARBA00001957"/>
    </source>
</evidence>
<dbReference type="Pfam" id="PF00668">
    <property type="entry name" value="Condensation"/>
    <property type="match status" value="1"/>
</dbReference>
<dbReference type="PROSITE" id="PS00012">
    <property type="entry name" value="PHOSPHOPANTETHEINE"/>
    <property type="match status" value="1"/>
</dbReference>
<dbReference type="InterPro" id="IPR029058">
    <property type="entry name" value="AB_hydrolase_fold"/>
</dbReference>
<evidence type="ECO:0000256" key="3">
    <source>
        <dbReference type="ARBA" id="ARBA00022450"/>
    </source>
</evidence>
<dbReference type="InterPro" id="IPR045851">
    <property type="entry name" value="AMP-bd_C_sf"/>
</dbReference>